<dbReference type="InterPro" id="IPR001763">
    <property type="entry name" value="Rhodanese-like_dom"/>
</dbReference>
<evidence type="ECO:0000259" key="1">
    <source>
        <dbReference type="PROSITE" id="PS50206"/>
    </source>
</evidence>
<reference evidence="2" key="1">
    <citation type="submission" date="2020-05" db="EMBL/GenBank/DDBJ databases">
        <authorList>
            <person name="Chiriac C."/>
            <person name="Salcher M."/>
            <person name="Ghai R."/>
            <person name="Kavagutti S V."/>
        </authorList>
    </citation>
    <scope>NUCLEOTIDE SEQUENCE</scope>
</reference>
<dbReference type="Gene3D" id="3.40.250.10">
    <property type="entry name" value="Rhodanese-like domain"/>
    <property type="match status" value="1"/>
</dbReference>
<evidence type="ECO:0000313" key="2">
    <source>
        <dbReference type="EMBL" id="CAB4651438.1"/>
    </source>
</evidence>
<name>A0A6J6KR66_9ZZZZ</name>
<dbReference type="PROSITE" id="PS50206">
    <property type="entry name" value="RHODANESE_3"/>
    <property type="match status" value="1"/>
</dbReference>
<dbReference type="InterPro" id="IPR022111">
    <property type="entry name" value="Rhodanese_C"/>
</dbReference>
<accession>A0A6J6KR66</accession>
<dbReference type="Pfam" id="PF12368">
    <property type="entry name" value="Rhodanese_C"/>
    <property type="match status" value="1"/>
</dbReference>
<sequence>MQEIESGKYDHLKDKPVVTYCTGGIRCEVLSSVMKTRGFKEVYQIDGGIFTYGKEYGDDGLWEGALYTFDNRMSIEFSDKTKSIALCEKCSTPANRFYDCPKVPCNSLNLLCTKCAEAMNDEICTHPQRKYSNAELIG</sequence>
<organism evidence="2">
    <name type="scientific">freshwater metagenome</name>
    <dbReference type="NCBI Taxonomy" id="449393"/>
    <lineage>
        <taxon>unclassified sequences</taxon>
        <taxon>metagenomes</taxon>
        <taxon>ecological metagenomes</taxon>
    </lineage>
</organism>
<dbReference type="EMBL" id="CAEZWG010000071">
    <property type="protein sequence ID" value="CAB4651438.1"/>
    <property type="molecule type" value="Genomic_DNA"/>
</dbReference>
<gene>
    <name evidence="2" type="ORF">UFOPK2234_00475</name>
</gene>
<proteinExistence type="predicted"/>
<dbReference type="AlphaFoldDB" id="A0A6J6KR66"/>
<protein>
    <submittedName>
        <fullName evidence="2">Unannotated protein</fullName>
    </submittedName>
</protein>
<dbReference type="PANTHER" id="PTHR43268">
    <property type="entry name" value="THIOSULFATE SULFURTRANSFERASE/RHODANESE-LIKE DOMAIN-CONTAINING PROTEIN 2"/>
    <property type="match status" value="1"/>
</dbReference>
<dbReference type="PANTHER" id="PTHR43268:SF3">
    <property type="entry name" value="RHODANESE-LIKE DOMAIN-CONTAINING PROTEIN 7-RELATED"/>
    <property type="match status" value="1"/>
</dbReference>
<dbReference type="SUPFAM" id="SSF52821">
    <property type="entry name" value="Rhodanese/Cell cycle control phosphatase"/>
    <property type="match status" value="1"/>
</dbReference>
<feature type="domain" description="Rhodanese" evidence="1">
    <location>
        <begin position="13"/>
        <end position="61"/>
    </location>
</feature>
<dbReference type="InterPro" id="IPR020936">
    <property type="entry name" value="TrhO"/>
</dbReference>
<dbReference type="InterPro" id="IPR036873">
    <property type="entry name" value="Rhodanese-like_dom_sf"/>
</dbReference>
<dbReference type="Pfam" id="PF00581">
    <property type="entry name" value="Rhodanese"/>
    <property type="match status" value="1"/>
</dbReference>